<dbReference type="NCBIfam" id="NF033592">
    <property type="entry name" value="transpos_IS4_1"/>
    <property type="match status" value="1"/>
</dbReference>
<evidence type="ECO:0000256" key="2">
    <source>
        <dbReference type="ARBA" id="ARBA00022578"/>
    </source>
</evidence>
<dbReference type="GO" id="GO:0003677">
    <property type="term" value="F:DNA binding"/>
    <property type="evidence" value="ECO:0007669"/>
    <property type="project" value="UniProtKB-KW"/>
</dbReference>
<evidence type="ECO:0000256" key="4">
    <source>
        <dbReference type="ARBA" id="ARBA00023172"/>
    </source>
</evidence>
<name>A0A3B0VC99_9ZZZZ</name>
<dbReference type="GO" id="GO:0006313">
    <property type="term" value="P:DNA transposition"/>
    <property type="evidence" value="ECO:0007669"/>
    <property type="project" value="InterPro"/>
</dbReference>
<keyword evidence="4" id="KW-0233">DNA recombination</keyword>
<accession>A0A3B0VC99</accession>
<sequence>MNNPATVYQYIIAPMLPLLQKEVEKLKKDNYRLSLKFFTLNLCYSIIACTRSIRLLITEAKTNDIAISQGIIVASSSMYSDAFIRYNPIIFKRIFFGLLEKLKFKEIPEIKSLGRFILVDGSILPAIKSMTWARYKKTANGIKLHLAFELNRMIPIQFFSTDANGSEKEMLRELLEEGVTYIADRGYVAFDLFKQITEQSAFFIIRVKSNMDFTVKQSLTIDLPEKWKKHLSDVKDYLIVFKGDNNQKIYRIITFEALGESYRIATNRLDLKTHEIIMLYAYRWQIELFFRCFKRCFNGLHLWSHEAKGIEIQFYLHMIVYLLLMNFKQGLYDKEEALRQEEKDRIDEYKKHSDRENEIISDKPKKITPKKGEITRTPACGIVTLLGEKLKTIWKIGIHWLTAVRNMLAKPMTKDVIRILNSS</sequence>
<evidence type="ECO:0000256" key="3">
    <source>
        <dbReference type="ARBA" id="ARBA00023125"/>
    </source>
</evidence>
<protein>
    <recommendedName>
        <fullName evidence="5">Transposase IS4-like domain-containing protein</fullName>
    </recommendedName>
</protein>
<evidence type="ECO:0000256" key="1">
    <source>
        <dbReference type="ARBA" id="ARBA00010075"/>
    </source>
</evidence>
<reference evidence="6" key="1">
    <citation type="submission" date="2018-06" db="EMBL/GenBank/DDBJ databases">
        <authorList>
            <person name="Zhirakovskaya E."/>
        </authorList>
    </citation>
    <scope>NUCLEOTIDE SEQUENCE</scope>
</reference>
<dbReference type="InterPro" id="IPR012337">
    <property type="entry name" value="RNaseH-like_sf"/>
</dbReference>
<dbReference type="SUPFAM" id="SSF53098">
    <property type="entry name" value="Ribonuclease H-like"/>
    <property type="match status" value="1"/>
</dbReference>
<dbReference type="InterPro" id="IPR047952">
    <property type="entry name" value="Transpos_IS4"/>
</dbReference>
<feature type="domain" description="Transposase IS4-like" evidence="5">
    <location>
        <begin position="114"/>
        <end position="323"/>
    </location>
</feature>
<dbReference type="AlphaFoldDB" id="A0A3B0VC99"/>
<dbReference type="Pfam" id="PF01609">
    <property type="entry name" value="DDE_Tnp_1"/>
    <property type="match status" value="1"/>
</dbReference>
<dbReference type="PANTHER" id="PTHR33258:SF1">
    <property type="entry name" value="TRANSPOSASE INSL FOR INSERTION SEQUENCE ELEMENT IS186A-RELATED"/>
    <property type="match status" value="1"/>
</dbReference>
<gene>
    <name evidence="6" type="ORF">MNBD_BACTEROID06-1372</name>
</gene>
<dbReference type="PANTHER" id="PTHR33258">
    <property type="entry name" value="TRANSPOSASE INSL FOR INSERTION SEQUENCE ELEMENT IS186A-RELATED"/>
    <property type="match status" value="1"/>
</dbReference>
<proteinExistence type="inferred from homology"/>
<keyword evidence="3" id="KW-0238">DNA-binding</keyword>
<comment type="similarity">
    <text evidence="1">Belongs to the transposase 11 family.</text>
</comment>
<keyword evidence="2" id="KW-0815">Transposition</keyword>
<dbReference type="EMBL" id="UOES01000576">
    <property type="protein sequence ID" value="VAW29464.1"/>
    <property type="molecule type" value="Genomic_DNA"/>
</dbReference>
<evidence type="ECO:0000259" key="5">
    <source>
        <dbReference type="Pfam" id="PF01609"/>
    </source>
</evidence>
<dbReference type="GO" id="GO:0004803">
    <property type="term" value="F:transposase activity"/>
    <property type="evidence" value="ECO:0007669"/>
    <property type="project" value="InterPro"/>
</dbReference>
<organism evidence="6">
    <name type="scientific">hydrothermal vent metagenome</name>
    <dbReference type="NCBI Taxonomy" id="652676"/>
    <lineage>
        <taxon>unclassified sequences</taxon>
        <taxon>metagenomes</taxon>
        <taxon>ecological metagenomes</taxon>
    </lineage>
</organism>
<evidence type="ECO:0000313" key="6">
    <source>
        <dbReference type="EMBL" id="VAW29464.1"/>
    </source>
</evidence>
<dbReference type="InterPro" id="IPR002559">
    <property type="entry name" value="Transposase_11"/>
</dbReference>